<dbReference type="AlphaFoldDB" id="B0E1U0"/>
<dbReference type="GeneID" id="6085800"/>
<dbReference type="EMBL" id="DS547170">
    <property type="protein sequence ID" value="EDQ99182.1"/>
    <property type="molecule type" value="Genomic_DNA"/>
</dbReference>
<proteinExistence type="predicted"/>
<protein>
    <submittedName>
        <fullName evidence="1">Predicted protein</fullName>
    </submittedName>
</protein>
<dbReference type="Proteomes" id="UP000001194">
    <property type="component" value="Unassembled WGS sequence"/>
</dbReference>
<reference evidence="1 2" key="1">
    <citation type="journal article" date="2008" name="Nature">
        <title>The genome of Laccaria bicolor provides insights into mycorrhizal symbiosis.</title>
        <authorList>
            <person name="Martin F."/>
            <person name="Aerts A."/>
            <person name="Ahren D."/>
            <person name="Brun A."/>
            <person name="Danchin E.G.J."/>
            <person name="Duchaussoy F."/>
            <person name="Gibon J."/>
            <person name="Kohler A."/>
            <person name="Lindquist E."/>
            <person name="Pereda V."/>
            <person name="Salamov A."/>
            <person name="Shapiro H.J."/>
            <person name="Wuyts J."/>
            <person name="Blaudez D."/>
            <person name="Buee M."/>
            <person name="Brokstein P."/>
            <person name="Canbaeck B."/>
            <person name="Cohen D."/>
            <person name="Courty P.E."/>
            <person name="Coutinho P.M."/>
            <person name="Delaruelle C."/>
            <person name="Detter J.C."/>
            <person name="Deveau A."/>
            <person name="DiFazio S."/>
            <person name="Duplessis S."/>
            <person name="Fraissinet-Tachet L."/>
            <person name="Lucic E."/>
            <person name="Frey-Klett P."/>
            <person name="Fourrey C."/>
            <person name="Feussner I."/>
            <person name="Gay G."/>
            <person name="Grimwood J."/>
            <person name="Hoegger P.J."/>
            <person name="Jain P."/>
            <person name="Kilaru S."/>
            <person name="Labbe J."/>
            <person name="Lin Y.C."/>
            <person name="Legue V."/>
            <person name="Le Tacon F."/>
            <person name="Marmeisse R."/>
            <person name="Melayah D."/>
            <person name="Montanini B."/>
            <person name="Muratet M."/>
            <person name="Nehls U."/>
            <person name="Niculita-Hirzel H."/>
            <person name="Oudot-Le Secq M.P."/>
            <person name="Peter M."/>
            <person name="Quesneville H."/>
            <person name="Rajashekar B."/>
            <person name="Reich M."/>
            <person name="Rouhier N."/>
            <person name="Schmutz J."/>
            <person name="Yin T."/>
            <person name="Chalot M."/>
            <person name="Henrissat B."/>
            <person name="Kuees U."/>
            <person name="Lucas S."/>
            <person name="Van de Peer Y."/>
            <person name="Podila G.K."/>
            <person name="Polle A."/>
            <person name="Pukkila P.J."/>
            <person name="Richardson P.M."/>
            <person name="Rouze P."/>
            <person name="Sanders I.R."/>
            <person name="Stajich J.E."/>
            <person name="Tunlid A."/>
            <person name="Tuskan G."/>
            <person name="Grigoriev I.V."/>
        </authorList>
    </citation>
    <scope>NUCLEOTIDE SEQUENCE [LARGE SCALE GENOMIC DNA]</scope>
    <source>
        <strain evidence="2">S238N-H82 / ATCC MYA-4686</strain>
    </source>
</reference>
<sequence>MPTVWVSNDGMNVKGENNNNKVLAEVKTIRTIQINGSGSTVHTPHPVTPSAPILNARQTLNARVLNAHAERTRQW</sequence>
<name>B0E1U0_LACBS</name>
<evidence type="ECO:0000313" key="2">
    <source>
        <dbReference type="Proteomes" id="UP000001194"/>
    </source>
</evidence>
<dbReference type="RefSeq" id="XP_001890149.1">
    <property type="nucleotide sequence ID" value="XM_001890114.1"/>
</dbReference>
<dbReference type="KEGG" id="lbc:LACBIDRAFT_317464"/>
<organism evidence="2">
    <name type="scientific">Laccaria bicolor (strain S238N-H82 / ATCC MYA-4686)</name>
    <name type="common">Bicoloured deceiver</name>
    <name type="synonym">Laccaria laccata var. bicolor</name>
    <dbReference type="NCBI Taxonomy" id="486041"/>
    <lineage>
        <taxon>Eukaryota</taxon>
        <taxon>Fungi</taxon>
        <taxon>Dikarya</taxon>
        <taxon>Basidiomycota</taxon>
        <taxon>Agaricomycotina</taxon>
        <taxon>Agaricomycetes</taxon>
        <taxon>Agaricomycetidae</taxon>
        <taxon>Agaricales</taxon>
        <taxon>Agaricineae</taxon>
        <taxon>Hydnangiaceae</taxon>
        <taxon>Laccaria</taxon>
    </lineage>
</organism>
<dbReference type="HOGENOM" id="CLU_2671496_0_0_1"/>
<gene>
    <name evidence="1" type="ORF">LACBIDRAFT_317464</name>
</gene>
<dbReference type="InParanoid" id="B0E1U0"/>
<evidence type="ECO:0000313" key="1">
    <source>
        <dbReference type="EMBL" id="EDQ99182.1"/>
    </source>
</evidence>
<keyword evidence="2" id="KW-1185">Reference proteome</keyword>
<accession>B0E1U0</accession>